<accession>A0A0D2EV55</accession>
<dbReference type="Pfam" id="PF05920">
    <property type="entry name" value="Homeobox_KN"/>
    <property type="match status" value="1"/>
</dbReference>
<dbReference type="CDD" id="cd00086">
    <property type="entry name" value="homeodomain"/>
    <property type="match status" value="1"/>
</dbReference>
<dbReference type="GO" id="GO:0003677">
    <property type="term" value="F:DNA binding"/>
    <property type="evidence" value="ECO:0007669"/>
    <property type="project" value="UniProtKB-UniRule"/>
</dbReference>
<feature type="compositionally biased region" description="Low complexity" evidence="5">
    <location>
        <begin position="118"/>
        <end position="129"/>
    </location>
</feature>
<reference evidence="7 8" key="1">
    <citation type="submission" date="2015-01" db="EMBL/GenBank/DDBJ databases">
        <title>The Genome Sequence of Exophiala xenobiotica CBS118157.</title>
        <authorList>
            <consortium name="The Broad Institute Genomics Platform"/>
            <person name="Cuomo C."/>
            <person name="de Hoog S."/>
            <person name="Gorbushina A."/>
            <person name="Stielow B."/>
            <person name="Teixiera M."/>
            <person name="Abouelleil A."/>
            <person name="Chapman S.B."/>
            <person name="Priest M."/>
            <person name="Young S.K."/>
            <person name="Wortman J."/>
            <person name="Nusbaum C."/>
            <person name="Birren B."/>
        </authorList>
    </citation>
    <scope>NUCLEOTIDE SEQUENCE [LARGE SCALE GENOMIC DNA]</scope>
    <source>
        <strain evidence="7 8">CBS 118157</strain>
    </source>
</reference>
<dbReference type="EMBL" id="KN847318">
    <property type="protein sequence ID" value="KIW59563.1"/>
    <property type="molecule type" value="Genomic_DNA"/>
</dbReference>
<gene>
    <name evidence="7" type="ORF">PV05_04005</name>
</gene>
<dbReference type="GO" id="GO:0005634">
    <property type="term" value="C:nucleus"/>
    <property type="evidence" value="ECO:0007669"/>
    <property type="project" value="UniProtKB-SubCell"/>
</dbReference>
<protein>
    <recommendedName>
        <fullName evidence="6">Homeobox domain-containing protein</fullName>
    </recommendedName>
</protein>
<dbReference type="InterPro" id="IPR009057">
    <property type="entry name" value="Homeodomain-like_sf"/>
</dbReference>
<keyword evidence="8" id="KW-1185">Reference proteome</keyword>
<evidence type="ECO:0000256" key="2">
    <source>
        <dbReference type="ARBA" id="ARBA00023155"/>
    </source>
</evidence>
<comment type="subcellular location">
    <subcellularLocation>
        <location evidence="4">Nucleus</location>
    </subcellularLocation>
</comment>
<dbReference type="InterPro" id="IPR008422">
    <property type="entry name" value="KN_HD"/>
</dbReference>
<dbReference type="SMART" id="SM00389">
    <property type="entry name" value="HOX"/>
    <property type="match status" value="1"/>
</dbReference>
<dbReference type="GO" id="GO:0006355">
    <property type="term" value="P:regulation of DNA-templated transcription"/>
    <property type="evidence" value="ECO:0007669"/>
    <property type="project" value="InterPro"/>
</dbReference>
<dbReference type="PROSITE" id="PS50071">
    <property type="entry name" value="HOMEOBOX_2"/>
    <property type="match status" value="1"/>
</dbReference>
<evidence type="ECO:0000256" key="4">
    <source>
        <dbReference type="PROSITE-ProRule" id="PRU00108"/>
    </source>
</evidence>
<evidence type="ECO:0000313" key="7">
    <source>
        <dbReference type="EMBL" id="KIW59563.1"/>
    </source>
</evidence>
<evidence type="ECO:0000256" key="3">
    <source>
        <dbReference type="ARBA" id="ARBA00023242"/>
    </source>
</evidence>
<name>A0A0D2EV55_9EURO</name>
<evidence type="ECO:0000256" key="1">
    <source>
        <dbReference type="ARBA" id="ARBA00023125"/>
    </source>
</evidence>
<feature type="DNA-binding region" description="Homeobox" evidence="4">
    <location>
        <begin position="259"/>
        <end position="321"/>
    </location>
</feature>
<dbReference type="InterPro" id="IPR001356">
    <property type="entry name" value="HD"/>
</dbReference>
<dbReference type="RefSeq" id="XP_013320147.1">
    <property type="nucleotide sequence ID" value="XM_013464693.1"/>
</dbReference>
<dbReference type="STRING" id="348802.A0A0D2EV55"/>
<evidence type="ECO:0000259" key="6">
    <source>
        <dbReference type="PROSITE" id="PS50071"/>
    </source>
</evidence>
<dbReference type="SUPFAM" id="SSF46689">
    <property type="entry name" value="Homeodomain-like"/>
    <property type="match status" value="1"/>
</dbReference>
<keyword evidence="3 4" id="KW-0539">Nucleus</keyword>
<feature type="region of interest" description="Disordered" evidence="5">
    <location>
        <begin position="1"/>
        <end position="52"/>
    </location>
</feature>
<proteinExistence type="predicted"/>
<feature type="domain" description="Homeobox" evidence="6">
    <location>
        <begin position="257"/>
        <end position="320"/>
    </location>
</feature>
<evidence type="ECO:0000256" key="5">
    <source>
        <dbReference type="SAM" id="MobiDB-lite"/>
    </source>
</evidence>
<dbReference type="InterPro" id="IPR050224">
    <property type="entry name" value="TALE_homeobox"/>
</dbReference>
<dbReference type="AlphaFoldDB" id="A0A0D2EV55"/>
<dbReference type="HOGENOM" id="CLU_956449_0_0_1"/>
<evidence type="ECO:0000313" key="8">
    <source>
        <dbReference type="Proteomes" id="UP000054342"/>
    </source>
</evidence>
<dbReference type="PANTHER" id="PTHR11850">
    <property type="entry name" value="HOMEOBOX PROTEIN TRANSCRIPTION FACTORS"/>
    <property type="match status" value="1"/>
</dbReference>
<keyword evidence="2 4" id="KW-0371">Homeobox</keyword>
<feature type="region of interest" description="Disordered" evidence="5">
    <location>
        <begin position="111"/>
        <end position="160"/>
    </location>
</feature>
<dbReference type="GeneID" id="25325913"/>
<dbReference type="OrthoDB" id="10056939at2759"/>
<keyword evidence="1 4" id="KW-0238">DNA-binding</keyword>
<dbReference type="Proteomes" id="UP000054342">
    <property type="component" value="Unassembled WGS sequence"/>
</dbReference>
<sequence length="335" mass="38130">MDHYNQTAARPYASHGQPRLEIPQPEQQLPSIREVIPPPRGNTLESHAQEVPTHSRPMAVPYLSSHPTTSMNVASIPAPVQPHSSPMAYPTDPTSQMQMNGLPPSLQLQTPARTPAEYSSPWSTSSTYTDPVPMSAGPTLPTQPQPYPISQPMIPSDTQESVYSSTYSLNRPAHESPDTYGRWRTPEVHAAPRYNPYLMSDRSYNQPMDFNRYGQSYEQYRSPLGYDGGYRSMDTSPYHMKFSQLMSYPIMGYPSHGNGRRRRGNLPKPITDILRLWLQEHLDHPYPSDEQKQVFIQRTGLTISQISNWFINARRRQLPALKLKRERSKAIQSRA</sequence>
<dbReference type="Gene3D" id="1.10.10.60">
    <property type="entry name" value="Homeodomain-like"/>
    <property type="match status" value="1"/>
</dbReference>
<organism evidence="7 8">
    <name type="scientific">Exophiala xenobiotica</name>
    <dbReference type="NCBI Taxonomy" id="348802"/>
    <lineage>
        <taxon>Eukaryota</taxon>
        <taxon>Fungi</taxon>
        <taxon>Dikarya</taxon>
        <taxon>Ascomycota</taxon>
        <taxon>Pezizomycotina</taxon>
        <taxon>Eurotiomycetes</taxon>
        <taxon>Chaetothyriomycetidae</taxon>
        <taxon>Chaetothyriales</taxon>
        <taxon>Herpotrichiellaceae</taxon>
        <taxon>Exophiala</taxon>
    </lineage>
</organism>